<feature type="compositionally biased region" description="Basic and acidic residues" evidence="1">
    <location>
        <begin position="68"/>
        <end position="88"/>
    </location>
</feature>
<feature type="compositionally biased region" description="Basic and acidic residues" evidence="1">
    <location>
        <begin position="113"/>
        <end position="126"/>
    </location>
</feature>
<dbReference type="Gene3D" id="2.20.70.10">
    <property type="match status" value="1"/>
</dbReference>
<keyword evidence="4" id="KW-1185">Reference proteome</keyword>
<name>A0ABP0DDN7_9PEZI</name>
<feature type="domain" description="WW" evidence="2">
    <location>
        <begin position="146"/>
        <end position="180"/>
    </location>
</feature>
<evidence type="ECO:0000313" key="4">
    <source>
        <dbReference type="Proteomes" id="UP001642501"/>
    </source>
</evidence>
<evidence type="ECO:0000256" key="1">
    <source>
        <dbReference type="SAM" id="MobiDB-lite"/>
    </source>
</evidence>
<accession>A0ABP0DDN7</accession>
<feature type="compositionally biased region" description="Basic residues" evidence="1">
    <location>
        <begin position="193"/>
        <end position="208"/>
    </location>
</feature>
<feature type="compositionally biased region" description="Basic and acidic residues" evidence="1">
    <location>
        <begin position="181"/>
        <end position="192"/>
    </location>
</feature>
<dbReference type="CDD" id="cd00201">
    <property type="entry name" value="WW"/>
    <property type="match status" value="1"/>
</dbReference>
<evidence type="ECO:0000313" key="3">
    <source>
        <dbReference type="EMBL" id="CAK7265006.1"/>
    </source>
</evidence>
<dbReference type="EMBL" id="CAWUOM010000014">
    <property type="protein sequence ID" value="CAK7265006.1"/>
    <property type="molecule type" value="Genomic_DNA"/>
</dbReference>
<gene>
    <name evidence="3" type="ORF">SEPCBS57363_001362</name>
</gene>
<dbReference type="PROSITE" id="PS50020">
    <property type="entry name" value="WW_DOMAIN_2"/>
    <property type="match status" value="1"/>
</dbReference>
<dbReference type="InterPro" id="IPR001202">
    <property type="entry name" value="WW_dom"/>
</dbReference>
<feature type="region of interest" description="Disordered" evidence="1">
    <location>
        <begin position="236"/>
        <end position="300"/>
    </location>
</feature>
<organism evidence="3 4">
    <name type="scientific">Sporothrix epigloea</name>
    <dbReference type="NCBI Taxonomy" id="1892477"/>
    <lineage>
        <taxon>Eukaryota</taxon>
        <taxon>Fungi</taxon>
        <taxon>Dikarya</taxon>
        <taxon>Ascomycota</taxon>
        <taxon>Pezizomycotina</taxon>
        <taxon>Sordariomycetes</taxon>
        <taxon>Sordariomycetidae</taxon>
        <taxon>Ophiostomatales</taxon>
        <taxon>Ophiostomataceae</taxon>
        <taxon>Sporothrix</taxon>
    </lineage>
</organism>
<dbReference type="Pfam" id="PF00397">
    <property type="entry name" value="WW"/>
    <property type="match status" value="1"/>
</dbReference>
<reference evidence="3 4" key="1">
    <citation type="submission" date="2024-01" db="EMBL/GenBank/DDBJ databases">
        <authorList>
            <person name="Allen C."/>
            <person name="Tagirdzhanova G."/>
        </authorList>
    </citation>
    <scope>NUCLEOTIDE SEQUENCE [LARGE SCALE GENOMIC DNA]</scope>
    <source>
        <strain evidence="3 4">CBS 573.63</strain>
    </source>
</reference>
<proteinExistence type="predicted"/>
<feature type="region of interest" description="Disordered" evidence="1">
    <location>
        <begin position="1"/>
        <end position="24"/>
    </location>
</feature>
<dbReference type="SMART" id="SM00456">
    <property type="entry name" value="WW"/>
    <property type="match status" value="1"/>
</dbReference>
<feature type="compositionally biased region" description="Basic and acidic residues" evidence="1">
    <location>
        <begin position="241"/>
        <end position="261"/>
    </location>
</feature>
<feature type="compositionally biased region" description="Acidic residues" evidence="1">
    <location>
        <begin position="290"/>
        <end position="300"/>
    </location>
</feature>
<dbReference type="Proteomes" id="UP001642501">
    <property type="component" value="Unassembled WGS sequence"/>
</dbReference>
<feature type="region of interest" description="Disordered" evidence="1">
    <location>
        <begin position="112"/>
        <end position="154"/>
    </location>
</feature>
<sequence length="300" mass="33603">MASPTATIRYVHFSGPRPDDDDESDIIFDYNYYGQYIDYSHGRNARPRDYIREELPLRSDSFGQRRSRSADNDARDKNQRAKRSDQKPPRAAVENVAAGAATGAAVGGYMAARHRERDKAPRDAPKARSMPASSAGQAYKTPPDRPPLPKGWTPVYSTAHGRWYYVNKRLGRTQWEAPGFEHSKEREIMSDKGRRRQAPVQNRRRRQNSHSPGPSITGVLLGAASGIAAGTLAAKALGKKRLSDRSGRSDRRQDKETRDDRSDFEEDNVPGYRHSHSESNHNSDPGHGSDDEDDIDDSDD</sequence>
<dbReference type="SUPFAM" id="SSF51045">
    <property type="entry name" value="WW domain"/>
    <property type="match status" value="1"/>
</dbReference>
<feature type="region of interest" description="Disordered" evidence="1">
    <location>
        <begin position="181"/>
        <end position="217"/>
    </location>
</feature>
<dbReference type="InterPro" id="IPR036020">
    <property type="entry name" value="WW_dom_sf"/>
</dbReference>
<comment type="caution">
    <text evidence="3">The sequence shown here is derived from an EMBL/GenBank/DDBJ whole genome shotgun (WGS) entry which is preliminary data.</text>
</comment>
<protein>
    <recommendedName>
        <fullName evidence="2">WW domain-containing protein</fullName>
    </recommendedName>
</protein>
<feature type="region of interest" description="Disordered" evidence="1">
    <location>
        <begin position="55"/>
        <end position="97"/>
    </location>
</feature>
<evidence type="ECO:0000259" key="2">
    <source>
        <dbReference type="PROSITE" id="PS50020"/>
    </source>
</evidence>